<evidence type="ECO:0000313" key="2">
    <source>
        <dbReference type="Proteomes" id="UP000199230"/>
    </source>
</evidence>
<protein>
    <submittedName>
        <fullName evidence="1">CRISPR-associated protein Cmr3</fullName>
    </submittedName>
</protein>
<dbReference type="RefSeq" id="WP_093314155.1">
    <property type="nucleotide sequence ID" value="NZ_FNPV01000007.1"/>
</dbReference>
<dbReference type="AlphaFoldDB" id="A0A1H3PQ21"/>
<dbReference type="Gene3D" id="2.60.40.4350">
    <property type="match status" value="1"/>
</dbReference>
<dbReference type="OrthoDB" id="6162707at2"/>
<dbReference type="EMBL" id="FNPV01000007">
    <property type="protein sequence ID" value="SDZ03093.1"/>
    <property type="molecule type" value="Genomic_DNA"/>
</dbReference>
<accession>A0A1H3PQ21</accession>
<dbReference type="InterPro" id="IPR010165">
    <property type="entry name" value="CRISPR-Cmr3_IIIB"/>
</dbReference>
<evidence type="ECO:0000313" key="1">
    <source>
        <dbReference type="EMBL" id="SDZ03093.1"/>
    </source>
</evidence>
<dbReference type="STRING" id="159292.SAMN05192546_10717"/>
<gene>
    <name evidence="1" type="ORF">SAMN05192546_10717</name>
</gene>
<dbReference type="NCBIfam" id="TIGR01888">
    <property type="entry name" value="cas_cmr3"/>
    <property type="match status" value="1"/>
</dbReference>
<name>A0A1H3PQ21_9FIRM</name>
<dbReference type="Gene3D" id="3.30.70.2940">
    <property type="match status" value="1"/>
</dbReference>
<keyword evidence="2" id="KW-1185">Reference proteome</keyword>
<proteinExistence type="predicted"/>
<reference evidence="1 2" key="1">
    <citation type="submission" date="2016-10" db="EMBL/GenBank/DDBJ databases">
        <authorList>
            <person name="de Groot N.N."/>
        </authorList>
    </citation>
    <scope>NUCLEOTIDE SEQUENCE [LARGE SCALE GENOMIC DNA]</scope>
    <source>
        <strain evidence="1 2">APO</strain>
    </source>
</reference>
<dbReference type="Pfam" id="PF09700">
    <property type="entry name" value="Cas_Cmr3"/>
    <property type="match status" value="1"/>
</dbReference>
<organism evidence="1 2">
    <name type="scientific">Tindallia californiensis</name>
    <dbReference type="NCBI Taxonomy" id="159292"/>
    <lineage>
        <taxon>Bacteria</taxon>
        <taxon>Bacillati</taxon>
        <taxon>Bacillota</taxon>
        <taxon>Clostridia</taxon>
        <taxon>Peptostreptococcales</taxon>
        <taxon>Tindalliaceae</taxon>
        <taxon>Tindallia</taxon>
    </lineage>
</organism>
<dbReference type="InterPro" id="IPR019117">
    <property type="entry name" value="CRISPR-assoc_protein_Cmr3"/>
</dbReference>
<sequence length="386" mass="43489">MHQIKIRPVDTFFFRNHQSMNIGEDAEASGIFPPHPQTVYGALRSAYIHRYSDFGTFCKGTDENLKAFAGTPEECGSFQIKGVLLYDQEKLYCPLPLDYLVKNQLEEGKQKAYSLRLKRDPDKNLSSDSSHWKLVSDRQEKTTSSDGIYVAMEEWKKTVVREMDASTSVEEVVVNTLDKWICSEVKVGIARNRLTGMSEEGMFYQMDFLRFRQEASKNETAGLSIITNTEGDSFKDISLLRLGGRNRPWLIESVSKTPKLISESMKKNIVNTIEETGIARIILLSPAIWKYGNRPSCWNEASNTLELGNNFSLEVVTAAVGRGHLVGGWDIVERRPKKRALAVSAGSVLYVKVPKDKVLSVVEAVEKHNWSDDLQNQGYGWVVCGC</sequence>
<dbReference type="Proteomes" id="UP000199230">
    <property type="component" value="Unassembled WGS sequence"/>
</dbReference>